<protein>
    <submittedName>
        <fullName evidence="9">Cytochrome P450</fullName>
    </submittedName>
</protein>
<evidence type="ECO:0000256" key="7">
    <source>
        <dbReference type="ARBA" id="ARBA00023033"/>
    </source>
</evidence>
<dbReference type="AlphaFoldDB" id="A0A2J6TKA2"/>
<keyword evidence="7" id="KW-0503">Monooxygenase</keyword>
<evidence type="ECO:0000256" key="3">
    <source>
        <dbReference type="ARBA" id="ARBA00022617"/>
    </source>
</evidence>
<dbReference type="EMBL" id="KZ613780">
    <property type="protein sequence ID" value="PMD63455.1"/>
    <property type="molecule type" value="Genomic_DNA"/>
</dbReference>
<dbReference type="Gene3D" id="1.10.630.10">
    <property type="entry name" value="Cytochrome P450"/>
    <property type="match status" value="1"/>
</dbReference>
<organism evidence="9 10">
    <name type="scientific">Hyaloscypha bicolor E</name>
    <dbReference type="NCBI Taxonomy" id="1095630"/>
    <lineage>
        <taxon>Eukaryota</taxon>
        <taxon>Fungi</taxon>
        <taxon>Dikarya</taxon>
        <taxon>Ascomycota</taxon>
        <taxon>Pezizomycotina</taxon>
        <taxon>Leotiomycetes</taxon>
        <taxon>Helotiales</taxon>
        <taxon>Hyaloscyphaceae</taxon>
        <taxon>Hyaloscypha</taxon>
        <taxon>Hyaloscypha bicolor</taxon>
    </lineage>
</organism>
<dbReference type="Pfam" id="PF00067">
    <property type="entry name" value="p450"/>
    <property type="match status" value="1"/>
</dbReference>
<evidence type="ECO:0000256" key="6">
    <source>
        <dbReference type="ARBA" id="ARBA00023004"/>
    </source>
</evidence>
<keyword evidence="3 8" id="KW-0349">Heme</keyword>
<comment type="cofactor">
    <cofactor evidence="1 8">
        <name>heme</name>
        <dbReference type="ChEBI" id="CHEBI:30413"/>
    </cofactor>
</comment>
<dbReference type="SUPFAM" id="SSF48264">
    <property type="entry name" value="Cytochrome P450"/>
    <property type="match status" value="1"/>
</dbReference>
<dbReference type="PANTHER" id="PTHR24305">
    <property type="entry name" value="CYTOCHROME P450"/>
    <property type="match status" value="1"/>
</dbReference>
<keyword evidence="10" id="KW-1185">Reference proteome</keyword>
<keyword evidence="6 8" id="KW-0408">Iron</keyword>
<dbReference type="InterPro" id="IPR050121">
    <property type="entry name" value="Cytochrome_P450_monoxygenase"/>
</dbReference>
<evidence type="ECO:0000256" key="2">
    <source>
        <dbReference type="ARBA" id="ARBA00005179"/>
    </source>
</evidence>
<evidence type="ECO:0000256" key="8">
    <source>
        <dbReference type="PIRSR" id="PIRSR602401-1"/>
    </source>
</evidence>
<dbReference type="STRING" id="1095630.A0A2J6TKA2"/>
<evidence type="ECO:0000313" key="9">
    <source>
        <dbReference type="EMBL" id="PMD63455.1"/>
    </source>
</evidence>
<evidence type="ECO:0000256" key="1">
    <source>
        <dbReference type="ARBA" id="ARBA00001971"/>
    </source>
</evidence>
<proteinExistence type="predicted"/>
<dbReference type="RefSeq" id="XP_024740359.1">
    <property type="nucleotide sequence ID" value="XM_024871874.1"/>
</dbReference>
<evidence type="ECO:0000313" key="10">
    <source>
        <dbReference type="Proteomes" id="UP000235371"/>
    </source>
</evidence>
<dbReference type="GO" id="GO:0020037">
    <property type="term" value="F:heme binding"/>
    <property type="evidence" value="ECO:0007669"/>
    <property type="project" value="InterPro"/>
</dbReference>
<evidence type="ECO:0000256" key="4">
    <source>
        <dbReference type="ARBA" id="ARBA00022723"/>
    </source>
</evidence>
<evidence type="ECO:0000256" key="5">
    <source>
        <dbReference type="ARBA" id="ARBA00023002"/>
    </source>
</evidence>
<gene>
    <name evidence="9" type="ORF">K444DRAFT_320694</name>
</gene>
<dbReference type="PRINTS" id="PR00463">
    <property type="entry name" value="EP450I"/>
</dbReference>
<dbReference type="GO" id="GO:0004497">
    <property type="term" value="F:monooxygenase activity"/>
    <property type="evidence" value="ECO:0007669"/>
    <property type="project" value="UniProtKB-KW"/>
</dbReference>
<dbReference type="GO" id="GO:0016705">
    <property type="term" value="F:oxidoreductase activity, acting on paired donors, with incorporation or reduction of molecular oxygen"/>
    <property type="evidence" value="ECO:0007669"/>
    <property type="project" value="InterPro"/>
</dbReference>
<keyword evidence="4 8" id="KW-0479">Metal-binding</keyword>
<dbReference type="GO" id="GO:0005506">
    <property type="term" value="F:iron ion binding"/>
    <property type="evidence" value="ECO:0007669"/>
    <property type="project" value="InterPro"/>
</dbReference>
<sequence length="390" mass="44016">MFLTEGALWKKSRSIFNSGFSLPHLMTLVPAIVDDVLIYRRTIGEHTDLGDVRPIEKALAYLTIGIMCHVVLAFDFESQTEKNGFVEVFRSQISWTASAVSINPIINLSPLRPFMHRYYTRKMNAYLGKVLDDRFADSNHESGNSRRKPAIDLALDEYTQQQKEENVARSAQGIDKAFKTNASDQMKTFIFAGHDTASSTTAYTYLLLGQHPAELAKARAELDSVFGTDPSQTGDLIKQNPNLVNGLTFITGVVRETMRLFAPVMTVREGQGTITYGNVTYDIGGYTVSMGVHCIHQNEKYFPCPDEFIPDRWVPGSDSFQEIPKDGYRPFEKGPRDCICQRLAMLKMRIILALTLRNFDFEEDYETWDKNLGRTSPGSLLEGRRGMFGK</sequence>
<dbReference type="InterPro" id="IPR036396">
    <property type="entry name" value="Cyt_P450_sf"/>
</dbReference>
<comment type="pathway">
    <text evidence="2">Secondary metabolite biosynthesis.</text>
</comment>
<dbReference type="PRINTS" id="PR00385">
    <property type="entry name" value="P450"/>
</dbReference>
<name>A0A2J6TKA2_9HELO</name>
<dbReference type="InterPro" id="IPR001128">
    <property type="entry name" value="Cyt_P450"/>
</dbReference>
<dbReference type="Proteomes" id="UP000235371">
    <property type="component" value="Unassembled WGS sequence"/>
</dbReference>
<accession>A0A2J6TKA2</accession>
<dbReference type="PANTHER" id="PTHR24305:SF107">
    <property type="entry name" value="P450, PUTATIVE (EUROFUNG)-RELATED"/>
    <property type="match status" value="1"/>
</dbReference>
<keyword evidence="5" id="KW-0560">Oxidoreductase</keyword>
<feature type="binding site" description="axial binding residue" evidence="8">
    <location>
        <position position="338"/>
    </location>
    <ligand>
        <name>heme</name>
        <dbReference type="ChEBI" id="CHEBI:30413"/>
    </ligand>
    <ligandPart>
        <name>Fe</name>
        <dbReference type="ChEBI" id="CHEBI:18248"/>
    </ligandPart>
</feature>
<dbReference type="OrthoDB" id="10029320at2759"/>
<dbReference type="InParanoid" id="A0A2J6TKA2"/>
<dbReference type="GeneID" id="36579956"/>
<reference evidence="9 10" key="1">
    <citation type="submission" date="2016-04" db="EMBL/GenBank/DDBJ databases">
        <title>A degradative enzymes factory behind the ericoid mycorrhizal symbiosis.</title>
        <authorList>
            <consortium name="DOE Joint Genome Institute"/>
            <person name="Martino E."/>
            <person name="Morin E."/>
            <person name="Grelet G."/>
            <person name="Kuo A."/>
            <person name="Kohler A."/>
            <person name="Daghino S."/>
            <person name="Barry K."/>
            <person name="Choi C."/>
            <person name="Cichocki N."/>
            <person name="Clum A."/>
            <person name="Copeland A."/>
            <person name="Hainaut M."/>
            <person name="Haridas S."/>
            <person name="Labutti K."/>
            <person name="Lindquist E."/>
            <person name="Lipzen A."/>
            <person name="Khouja H.-R."/>
            <person name="Murat C."/>
            <person name="Ohm R."/>
            <person name="Olson A."/>
            <person name="Spatafora J."/>
            <person name="Veneault-Fourrey C."/>
            <person name="Henrissat B."/>
            <person name="Grigoriev I."/>
            <person name="Martin F."/>
            <person name="Perotto S."/>
        </authorList>
    </citation>
    <scope>NUCLEOTIDE SEQUENCE [LARGE SCALE GENOMIC DNA]</scope>
    <source>
        <strain evidence="9 10">E</strain>
    </source>
</reference>
<dbReference type="InterPro" id="IPR002401">
    <property type="entry name" value="Cyt_P450_E_grp-I"/>
</dbReference>